<evidence type="ECO:0000256" key="5">
    <source>
        <dbReference type="ARBA" id="ARBA00022989"/>
    </source>
</evidence>
<feature type="transmembrane region" description="Helical" evidence="9">
    <location>
        <begin position="1124"/>
        <end position="1144"/>
    </location>
</feature>
<evidence type="ECO:0000256" key="8">
    <source>
        <dbReference type="SAM" id="MobiDB-lite"/>
    </source>
</evidence>
<feature type="domain" description="Sodium/calcium exchanger membrane region" evidence="10">
    <location>
        <begin position="989"/>
        <end position="1142"/>
    </location>
</feature>
<feature type="transmembrane region" description="Helical" evidence="9">
    <location>
        <begin position="612"/>
        <end position="634"/>
    </location>
</feature>
<dbReference type="InterPro" id="IPR044880">
    <property type="entry name" value="NCX_ion-bd_dom_sf"/>
</dbReference>
<gene>
    <name evidence="12" type="ORF">TI39_contig4330g00005</name>
</gene>
<feature type="region of interest" description="Disordered" evidence="8">
    <location>
        <begin position="851"/>
        <end position="890"/>
    </location>
</feature>
<feature type="transmembrane region" description="Helical" evidence="9">
    <location>
        <begin position="452"/>
        <end position="472"/>
    </location>
</feature>
<evidence type="ECO:0000256" key="7">
    <source>
        <dbReference type="ARBA" id="ARBA00023136"/>
    </source>
</evidence>
<feature type="region of interest" description="Disordered" evidence="8">
    <location>
        <begin position="915"/>
        <end position="983"/>
    </location>
</feature>
<feature type="domain" description="Sodium/calcium exchanger membrane region" evidence="10">
    <location>
        <begin position="583"/>
        <end position="695"/>
    </location>
</feature>
<keyword evidence="4 9" id="KW-0812">Transmembrane</keyword>
<dbReference type="AlphaFoldDB" id="A0A0F4G7K4"/>
<dbReference type="InterPro" id="IPR004837">
    <property type="entry name" value="NaCa_Exmemb"/>
</dbReference>
<feature type="compositionally biased region" description="Basic and acidic residues" evidence="8">
    <location>
        <begin position="936"/>
        <end position="948"/>
    </location>
</feature>
<feature type="domain" description="Inner membrane component" evidence="11">
    <location>
        <begin position="299"/>
        <end position="357"/>
    </location>
</feature>
<evidence type="ECO:0000256" key="9">
    <source>
        <dbReference type="SAM" id="Phobius"/>
    </source>
</evidence>
<feature type="compositionally biased region" description="Acidic residues" evidence="8">
    <location>
        <begin position="217"/>
        <end position="241"/>
    </location>
</feature>
<evidence type="ECO:0000313" key="12">
    <source>
        <dbReference type="EMBL" id="KJX93353.1"/>
    </source>
</evidence>
<organism evidence="12 13">
    <name type="scientific">Zymoseptoria brevis</name>
    <dbReference type="NCBI Taxonomy" id="1047168"/>
    <lineage>
        <taxon>Eukaryota</taxon>
        <taxon>Fungi</taxon>
        <taxon>Dikarya</taxon>
        <taxon>Ascomycota</taxon>
        <taxon>Pezizomycotina</taxon>
        <taxon>Dothideomycetes</taxon>
        <taxon>Dothideomycetidae</taxon>
        <taxon>Mycosphaerellales</taxon>
        <taxon>Mycosphaerellaceae</taxon>
        <taxon>Zymoseptoria</taxon>
    </lineage>
</organism>
<keyword evidence="6" id="KW-0406">Ion transport</keyword>
<comment type="subcellular location">
    <subcellularLocation>
        <location evidence="1">Endomembrane system</location>
        <topology evidence="1">Multi-pass membrane protein</topology>
    </subcellularLocation>
</comment>
<dbReference type="GO" id="GO:0015369">
    <property type="term" value="F:calcium:proton antiporter activity"/>
    <property type="evidence" value="ECO:0007669"/>
    <property type="project" value="TreeGrafter"/>
</dbReference>
<dbReference type="Proteomes" id="UP000033647">
    <property type="component" value="Unassembled WGS sequence"/>
</dbReference>
<feature type="transmembrane region" description="Helical" evidence="9">
    <location>
        <begin position="1061"/>
        <end position="1084"/>
    </location>
</feature>
<feature type="transmembrane region" description="Helical" evidence="9">
    <location>
        <begin position="748"/>
        <end position="768"/>
    </location>
</feature>
<feature type="compositionally biased region" description="Low complexity" evidence="8">
    <location>
        <begin position="23"/>
        <end position="33"/>
    </location>
</feature>
<proteinExistence type="inferred from homology"/>
<feature type="transmembrane region" description="Helical" evidence="9">
    <location>
        <begin position="990"/>
        <end position="1008"/>
    </location>
</feature>
<dbReference type="GO" id="GO:0006874">
    <property type="term" value="P:intracellular calcium ion homeostasis"/>
    <property type="evidence" value="ECO:0007669"/>
    <property type="project" value="TreeGrafter"/>
</dbReference>
<reference evidence="12 13" key="1">
    <citation type="submission" date="2015-03" db="EMBL/GenBank/DDBJ databases">
        <title>RNA-seq based gene annotation and comparative genomics of four Zymoseptoria species reveal species-specific pathogenicity related genes and transposable element activity.</title>
        <authorList>
            <person name="Grandaubert J."/>
            <person name="Bhattacharyya A."/>
            <person name="Stukenbrock E.H."/>
        </authorList>
    </citation>
    <scope>NUCLEOTIDE SEQUENCE [LARGE SCALE GENOMIC DNA]</scope>
    <source>
        <strain evidence="12 13">Zb18110</strain>
    </source>
</reference>
<feature type="transmembrane region" description="Helical" evidence="9">
    <location>
        <begin position="574"/>
        <end position="600"/>
    </location>
</feature>
<keyword evidence="3" id="KW-0813">Transport</keyword>
<dbReference type="OrthoDB" id="16982at2759"/>
<dbReference type="InterPro" id="IPR004713">
    <property type="entry name" value="CaH_exchang"/>
</dbReference>
<evidence type="ECO:0000256" key="6">
    <source>
        <dbReference type="ARBA" id="ARBA00023065"/>
    </source>
</evidence>
<feature type="compositionally biased region" description="Basic and acidic residues" evidence="8">
    <location>
        <begin position="140"/>
        <end position="166"/>
    </location>
</feature>
<feature type="transmembrane region" description="Helical" evidence="9">
    <location>
        <begin position="646"/>
        <end position="668"/>
    </location>
</feature>
<feature type="compositionally biased region" description="Polar residues" evidence="8">
    <location>
        <begin position="80"/>
        <end position="110"/>
    </location>
</feature>
<dbReference type="PANTHER" id="PTHR31503">
    <property type="entry name" value="VACUOLAR CALCIUM ION TRANSPORTER"/>
    <property type="match status" value="1"/>
</dbReference>
<sequence length="1181" mass="130608">MADNNVPGASHDWADNSSTAPGTRRTSTSSMSTPRATDQSGAGGSSTTNTPNPMQNSQASIASDLGNSTVRRPRARQDYGSMQGSSTGGRSLQSPALTGPQQHQAPQQTPKRPGTTRKASVAPHRGDIFSVDDDPTEVDLDLRSARKEPKEDPRRDRTLRRRESTIRRRPTAQPPTLPRVESNDDDEEVGKTSGNDAVAARPPSVKDHAEPSSEDTLQGDEEEDDENASPDDEDDDEDGLSDAESFTLKDRQEAINETHPFGIRIWKPALYKKNRSVQRNAEGDIHSAPGGNVSRWLWVFNALWTIMFGWWLAVITSLGGIVCLIFGTFQDEDSDGCRAYGRVLINLAHYLFYPFGKYVKLERDEAYMHEDEGEGRDIAEYERWQAGDIEEGRLFFGPTDINRSLIGRRRDEEPGLEDHETDSLLGRGRQSSVAKAARVKTKKRLFGRGRWNFGRVIFFLSFYFLITPFLFLVSGICWFMVFTIPMGKVTLLLFYHLRRHPLAMSFHTDSHYQRGSFQRRGSSDSVILLCTYRAVGSRYWKYTIDGTNIFLINLLGLVIFAILDYFVLAKYLGLQMWFTAPGFMFVLALSSIIPLAYFIGQAVASISAQSSMGVGATINAFFSTIVEVFLYCVALDEGKAQLVEGSIIGSIFAGILFLPGLSMCFGAIKRKTQRFNVRSAGVTSTMLLFAVIASFGPTLFYQFYGTHILNCRQCHTKHDDEERDCRRCYFTQVPELNDRFFNEAVRPYIYFCTVCLFLSYVVGLLFTLRTHAAVIWNNESDEKKEVKHEQPHQTQHQHLHGHMNLPYTATLVSGDGAQAAAGARVASGSLPKEDIKSTQMYKRILTQSLKQAGVAPPGAQKDPADGELPKAEGQVPHIVPPKSSGSDTIQGLRTEDNRALLHQVAEIAATAATVAARDATQVPRRGSAISSRHGSVAREPKNAKDQHPTHSTHQHANEVPQEAAPGAAAPHEEPASGGHDAPNWSRTKSAVILLTATIAYAVIAEILVDTVDVVLTSVDIPEKFLGITLFSLVPNTTEFLNAISFAMNGNVALSMEIGSSYALQVILLQVPCLVLFSAVYANYIPKEQIIDHTFSMIFPQWDMVCVILSVFLMGWVVGEGKSNYFKGSILIFTYLVVIVGFWFASFHDPKIMGIDAYDTLGLPETFRTFGKSSSGPAFPMA</sequence>
<feature type="region of interest" description="Disordered" evidence="8">
    <location>
        <begin position="1"/>
        <end position="241"/>
    </location>
</feature>
<feature type="transmembrane region" description="Helical" evidence="9">
    <location>
        <begin position="296"/>
        <end position="329"/>
    </location>
</feature>
<protein>
    <submittedName>
        <fullName evidence="12">Calcium permease family membrane transporter like protein</fullName>
    </submittedName>
</protein>
<evidence type="ECO:0000256" key="1">
    <source>
        <dbReference type="ARBA" id="ARBA00004127"/>
    </source>
</evidence>
<feature type="compositionally biased region" description="Acidic residues" evidence="8">
    <location>
        <begin position="130"/>
        <end position="139"/>
    </location>
</feature>
<evidence type="ECO:0000256" key="2">
    <source>
        <dbReference type="ARBA" id="ARBA00008170"/>
    </source>
</evidence>
<evidence type="ECO:0000256" key="4">
    <source>
        <dbReference type="ARBA" id="ARBA00022692"/>
    </source>
</evidence>
<dbReference type="GO" id="GO:0005774">
    <property type="term" value="C:vacuolar membrane"/>
    <property type="evidence" value="ECO:0007669"/>
    <property type="project" value="UniProtKB-ARBA"/>
</dbReference>
<evidence type="ECO:0000259" key="11">
    <source>
        <dbReference type="Pfam" id="PF03733"/>
    </source>
</evidence>
<keyword evidence="13" id="KW-1185">Reference proteome</keyword>
<dbReference type="FunFam" id="1.20.1420.30:FF:000017">
    <property type="entry name" value="Calcium permease family membrane transporter"/>
    <property type="match status" value="1"/>
</dbReference>
<evidence type="ECO:0000256" key="3">
    <source>
        <dbReference type="ARBA" id="ARBA00022448"/>
    </source>
</evidence>
<feature type="transmembrane region" description="Helical" evidence="9">
    <location>
        <begin position="1096"/>
        <end position="1118"/>
    </location>
</feature>
<keyword evidence="7 9" id="KW-0472">Membrane</keyword>
<dbReference type="Pfam" id="PF01699">
    <property type="entry name" value="Na_Ca_ex"/>
    <property type="match status" value="2"/>
</dbReference>
<name>A0A0F4G7K4_9PEZI</name>
<feature type="transmembrane region" description="Helical" evidence="9">
    <location>
        <begin position="680"/>
        <end position="700"/>
    </location>
</feature>
<dbReference type="PANTHER" id="PTHR31503:SF10">
    <property type="entry name" value="VNX1 PROTEIN"/>
    <property type="match status" value="1"/>
</dbReference>
<feature type="transmembrane region" description="Helical" evidence="9">
    <location>
        <begin position="548"/>
        <end position="568"/>
    </location>
</feature>
<evidence type="ECO:0000259" key="10">
    <source>
        <dbReference type="Pfam" id="PF01699"/>
    </source>
</evidence>
<feature type="compositionally biased region" description="Polar residues" evidence="8">
    <location>
        <begin position="34"/>
        <end position="70"/>
    </location>
</feature>
<keyword evidence="5 9" id="KW-1133">Transmembrane helix</keyword>
<accession>A0A0F4G7K4</accession>
<feature type="transmembrane region" description="Helical" evidence="9">
    <location>
        <begin position="478"/>
        <end position="497"/>
    </location>
</feature>
<dbReference type="STRING" id="1047168.A0A0F4G7K4"/>
<dbReference type="Pfam" id="PF03733">
    <property type="entry name" value="YccF"/>
    <property type="match status" value="1"/>
</dbReference>
<evidence type="ECO:0000313" key="13">
    <source>
        <dbReference type="Proteomes" id="UP000033647"/>
    </source>
</evidence>
<dbReference type="GO" id="GO:0012505">
    <property type="term" value="C:endomembrane system"/>
    <property type="evidence" value="ECO:0007669"/>
    <property type="project" value="UniProtKB-SubCell"/>
</dbReference>
<comment type="caution">
    <text evidence="12">The sequence shown here is derived from an EMBL/GenBank/DDBJ whole genome shotgun (WGS) entry which is preliminary data.</text>
</comment>
<comment type="similarity">
    <text evidence="2">Belongs to the Ca(2+):cation antiporter (CaCA) (TC 2.A.19) family.</text>
</comment>
<dbReference type="Gene3D" id="1.20.1420.30">
    <property type="entry name" value="NCX, central ion-binding region"/>
    <property type="match status" value="2"/>
</dbReference>
<dbReference type="EMBL" id="LAFY01004289">
    <property type="protein sequence ID" value="KJX93353.1"/>
    <property type="molecule type" value="Genomic_DNA"/>
</dbReference>
<dbReference type="InterPro" id="IPR005185">
    <property type="entry name" value="YccF"/>
</dbReference>